<feature type="chain" id="PRO_5001982219" evidence="6">
    <location>
        <begin position="22"/>
        <end position="438"/>
    </location>
</feature>
<feature type="transmembrane region" description="Helical" evidence="5">
    <location>
        <begin position="205"/>
        <end position="224"/>
    </location>
</feature>
<sequence>MAMVAYAGPLGNATTLSAAFAASPAATTWLLSSMSVGLAVGLLPAGALADLTGRRRVFTGGALVLAAGSVLCAVAGDARTFVVGRVVEGLGAAGVIATGLGLVAAVTTDPAHRARAAAWWGSSMGLGIAGGPLLTGLFDLGDLWPASYWLIAGASLAIAALAPRCFTESAVDPGRRMDLAGAALMAIGLTALLITLVEARRGDAGIALTGAVVAAVALAGFAVAQVRRRHPMLEPALLRHRGFTAAALAAVGTGAGVIALMSFSGTFATGAMGLSSLQAGALLALWSATSAAAALLLRPLALRMTGTTQLAAGLIGAGVGLLMLSGLGGPPSAWRLAPGLIVAGVASGLLNGGLGRQAIATVPADRAAVGTGVNNTARYVGAAVGTTLVSVLAATPHASPAAQVAGWNHVTLLAGAISLVTAVAIVAIDRDRHAEEAR</sequence>
<dbReference type="Gene3D" id="1.20.1720.10">
    <property type="entry name" value="Multidrug resistance protein D"/>
    <property type="match status" value="1"/>
</dbReference>
<dbReference type="SUPFAM" id="SSF103473">
    <property type="entry name" value="MFS general substrate transporter"/>
    <property type="match status" value="1"/>
</dbReference>
<feature type="transmembrane region" description="Helical" evidence="5">
    <location>
        <begin position="277"/>
        <end position="297"/>
    </location>
</feature>
<dbReference type="InterPro" id="IPR036259">
    <property type="entry name" value="MFS_trans_sf"/>
</dbReference>
<dbReference type="EMBL" id="CP009896">
    <property type="protein sequence ID" value="AIY20069.2"/>
    <property type="molecule type" value="Genomic_DNA"/>
</dbReference>
<dbReference type="AlphaFoldDB" id="A0A0A1DRW5"/>
<protein>
    <submittedName>
        <fullName evidence="8">Transmembrane efflux protein</fullName>
    </submittedName>
</protein>
<keyword evidence="6" id="KW-0732">Signal</keyword>
<dbReference type="eggNOG" id="COG0477">
    <property type="taxonomic scope" value="Bacteria"/>
</dbReference>
<keyword evidence="4 5" id="KW-0472">Membrane</keyword>
<dbReference type="KEGG" id="psim:KR76_20150"/>
<feature type="transmembrane region" description="Helical" evidence="5">
    <location>
        <begin position="82"/>
        <end position="105"/>
    </location>
</feature>
<feature type="transmembrane region" description="Helical" evidence="5">
    <location>
        <begin position="333"/>
        <end position="355"/>
    </location>
</feature>
<evidence type="ECO:0000313" key="8">
    <source>
        <dbReference type="EMBL" id="AIY20069.2"/>
    </source>
</evidence>
<dbReference type="PANTHER" id="PTHR42718">
    <property type="entry name" value="MAJOR FACILITATOR SUPERFAMILY MULTIDRUG TRANSPORTER MFSC"/>
    <property type="match status" value="1"/>
</dbReference>
<dbReference type="GO" id="GO:0005886">
    <property type="term" value="C:plasma membrane"/>
    <property type="evidence" value="ECO:0007669"/>
    <property type="project" value="UniProtKB-SubCell"/>
</dbReference>
<feature type="signal peptide" evidence="6">
    <location>
        <begin position="1"/>
        <end position="21"/>
    </location>
</feature>
<feature type="transmembrane region" description="Helical" evidence="5">
    <location>
        <begin position="31"/>
        <end position="50"/>
    </location>
</feature>
<dbReference type="Pfam" id="PF07690">
    <property type="entry name" value="MFS_1"/>
    <property type="match status" value="1"/>
</dbReference>
<feature type="transmembrane region" description="Helical" evidence="5">
    <location>
        <begin position="117"/>
        <end position="134"/>
    </location>
</feature>
<feature type="transmembrane region" description="Helical" evidence="5">
    <location>
        <begin position="376"/>
        <end position="395"/>
    </location>
</feature>
<comment type="subcellular location">
    <subcellularLocation>
        <location evidence="1">Cell membrane</location>
        <topology evidence="1">Multi-pass membrane protein</topology>
    </subcellularLocation>
</comment>
<keyword evidence="2 5" id="KW-0812">Transmembrane</keyword>
<name>A0A0A1DRW5_NOCSI</name>
<organism evidence="8 9">
    <name type="scientific">Nocardioides simplex</name>
    <name type="common">Arthrobacter simplex</name>
    <dbReference type="NCBI Taxonomy" id="2045"/>
    <lineage>
        <taxon>Bacteria</taxon>
        <taxon>Bacillati</taxon>
        <taxon>Actinomycetota</taxon>
        <taxon>Actinomycetes</taxon>
        <taxon>Propionibacteriales</taxon>
        <taxon>Nocardioidaceae</taxon>
        <taxon>Pimelobacter</taxon>
    </lineage>
</organism>
<reference evidence="8 9" key="1">
    <citation type="journal article" date="2015" name="Genome Announc.">
        <title>Complete Genome Sequence of Steroid-Transforming Nocardioides simplex VKM Ac-2033D.</title>
        <authorList>
            <person name="Shtratnikova V.Y."/>
            <person name="Schelkunov M.I."/>
            <person name="Pekov Y.A."/>
            <person name="Fokina V.V."/>
            <person name="Logacheva M.D."/>
            <person name="Sokolov S.L."/>
            <person name="Bragin E.Y."/>
            <person name="Ashapkin V.V."/>
            <person name="Donova M.V."/>
        </authorList>
    </citation>
    <scope>NUCLEOTIDE SEQUENCE [LARGE SCALE GENOMIC DNA]</scope>
    <source>
        <strain evidence="8 9">VKM Ac-2033D</strain>
    </source>
</reference>
<proteinExistence type="predicted"/>
<dbReference type="InterPro" id="IPR020846">
    <property type="entry name" value="MFS_dom"/>
</dbReference>
<dbReference type="Gene3D" id="1.20.1250.20">
    <property type="entry name" value="MFS general substrate transporter like domains"/>
    <property type="match status" value="1"/>
</dbReference>
<dbReference type="STRING" id="2045.KR76_20150"/>
<feature type="transmembrane region" description="Helical" evidence="5">
    <location>
        <begin position="407"/>
        <end position="428"/>
    </location>
</feature>
<keyword evidence="3 5" id="KW-1133">Transmembrane helix</keyword>
<dbReference type="GO" id="GO:0022857">
    <property type="term" value="F:transmembrane transporter activity"/>
    <property type="evidence" value="ECO:0007669"/>
    <property type="project" value="InterPro"/>
</dbReference>
<evidence type="ECO:0000256" key="2">
    <source>
        <dbReference type="ARBA" id="ARBA00022692"/>
    </source>
</evidence>
<evidence type="ECO:0000259" key="7">
    <source>
        <dbReference type="PROSITE" id="PS50850"/>
    </source>
</evidence>
<feature type="transmembrane region" description="Helical" evidence="5">
    <location>
        <begin position="309"/>
        <end position="327"/>
    </location>
</feature>
<feature type="transmembrane region" description="Helical" evidence="5">
    <location>
        <begin position="57"/>
        <end position="76"/>
    </location>
</feature>
<feature type="transmembrane region" description="Helical" evidence="5">
    <location>
        <begin position="146"/>
        <end position="167"/>
    </location>
</feature>
<evidence type="ECO:0000256" key="5">
    <source>
        <dbReference type="SAM" id="Phobius"/>
    </source>
</evidence>
<feature type="transmembrane region" description="Helical" evidence="5">
    <location>
        <begin position="179"/>
        <end position="199"/>
    </location>
</feature>
<keyword evidence="9" id="KW-1185">Reference proteome</keyword>
<evidence type="ECO:0000256" key="6">
    <source>
        <dbReference type="SAM" id="SignalP"/>
    </source>
</evidence>
<evidence type="ECO:0000256" key="4">
    <source>
        <dbReference type="ARBA" id="ARBA00023136"/>
    </source>
</evidence>
<dbReference type="Proteomes" id="UP000030300">
    <property type="component" value="Chromosome"/>
</dbReference>
<dbReference type="InterPro" id="IPR011701">
    <property type="entry name" value="MFS"/>
</dbReference>
<dbReference type="PROSITE" id="PS50850">
    <property type="entry name" value="MFS"/>
    <property type="match status" value="1"/>
</dbReference>
<gene>
    <name evidence="8" type="ORF">KR76_20150</name>
</gene>
<dbReference type="HOGENOM" id="CLU_000960_28_2_11"/>
<feature type="domain" description="Major facilitator superfamily (MFS) profile" evidence="7">
    <location>
        <begin position="1"/>
        <end position="433"/>
    </location>
</feature>
<evidence type="ECO:0000313" key="9">
    <source>
        <dbReference type="Proteomes" id="UP000030300"/>
    </source>
</evidence>
<feature type="transmembrane region" description="Helical" evidence="5">
    <location>
        <begin position="245"/>
        <end position="265"/>
    </location>
</feature>
<evidence type="ECO:0000256" key="1">
    <source>
        <dbReference type="ARBA" id="ARBA00004651"/>
    </source>
</evidence>
<evidence type="ECO:0000256" key="3">
    <source>
        <dbReference type="ARBA" id="ARBA00022989"/>
    </source>
</evidence>
<dbReference type="PANTHER" id="PTHR42718:SF49">
    <property type="entry name" value="EXPORT PROTEIN"/>
    <property type="match status" value="1"/>
</dbReference>
<accession>A0A0A1DRW5</accession>